<keyword evidence="1" id="KW-0472">Membrane</keyword>
<dbReference type="Proteomes" id="UP000292052">
    <property type="component" value="Unassembled WGS sequence"/>
</dbReference>
<sequence>MDVTAIVGWQDLGRCTGQPVHQIYLLSIFLCGAFCNRTFIKWNQEHSKSCKIEYK</sequence>
<keyword evidence="1" id="KW-1133">Transmembrane helix</keyword>
<proteinExistence type="predicted"/>
<keyword evidence="1" id="KW-0812">Transmembrane</keyword>
<organism evidence="2 3">
    <name type="scientific">Asbolus verrucosus</name>
    <name type="common">Desert ironclad beetle</name>
    <dbReference type="NCBI Taxonomy" id="1661398"/>
    <lineage>
        <taxon>Eukaryota</taxon>
        <taxon>Metazoa</taxon>
        <taxon>Ecdysozoa</taxon>
        <taxon>Arthropoda</taxon>
        <taxon>Hexapoda</taxon>
        <taxon>Insecta</taxon>
        <taxon>Pterygota</taxon>
        <taxon>Neoptera</taxon>
        <taxon>Endopterygota</taxon>
        <taxon>Coleoptera</taxon>
        <taxon>Polyphaga</taxon>
        <taxon>Cucujiformia</taxon>
        <taxon>Tenebrionidae</taxon>
        <taxon>Pimeliinae</taxon>
        <taxon>Asbolus</taxon>
    </lineage>
</organism>
<accession>A0A482W137</accession>
<dbReference type="AlphaFoldDB" id="A0A482W137"/>
<evidence type="ECO:0000256" key="1">
    <source>
        <dbReference type="SAM" id="Phobius"/>
    </source>
</evidence>
<reference evidence="2 3" key="1">
    <citation type="submission" date="2017-03" db="EMBL/GenBank/DDBJ databases">
        <title>Genome of the blue death feigning beetle - Asbolus verrucosus.</title>
        <authorList>
            <person name="Rider S.D."/>
        </authorList>
    </citation>
    <scope>NUCLEOTIDE SEQUENCE [LARGE SCALE GENOMIC DNA]</scope>
    <source>
        <strain evidence="2">Butters</strain>
        <tissue evidence="2">Head and leg muscle</tissue>
    </source>
</reference>
<comment type="caution">
    <text evidence="2">The sequence shown here is derived from an EMBL/GenBank/DDBJ whole genome shotgun (WGS) entry which is preliminary data.</text>
</comment>
<evidence type="ECO:0000313" key="3">
    <source>
        <dbReference type="Proteomes" id="UP000292052"/>
    </source>
</evidence>
<evidence type="ECO:0000313" key="2">
    <source>
        <dbReference type="EMBL" id="RZC38871.1"/>
    </source>
</evidence>
<name>A0A482W137_ASBVE</name>
<feature type="transmembrane region" description="Helical" evidence="1">
    <location>
        <begin position="20"/>
        <end position="39"/>
    </location>
</feature>
<dbReference type="EMBL" id="QDEB01039111">
    <property type="protein sequence ID" value="RZC38871.1"/>
    <property type="molecule type" value="Genomic_DNA"/>
</dbReference>
<keyword evidence="3" id="KW-1185">Reference proteome</keyword>
<protein>
    <submittedName>
        <fullName evidence="2">Uncharacterized protein</fullName>
    </submittedName>
</protein>
<gene>
    <name evidence="2" type="ORF">BDFB_014822</name>
</gene>